<dbReference type="AlphaFoldDB" id="X0YD18"/>
<name>X0YD18_9ZZZZ</name>
<evidence type="ECO:0000313" key="1">
    <source>
        <dbReference type="EMBL" id="GAG46593.1"/>
    </source>
</evidence>
<dbReference type="EMBL" id="BARS01051562">
    <property type="protein sequence ID" value="GAG46593.1"/>
    <property type="molecule type" value="Genomic_DNA"/>
</dbReference>
<gene>
    <name evidence="1" type="ORF">S01H1_76779</name>
</gene>
<protein>
    <submittedName>
        <fullName evidence="1">Uncharacterized protein</fullName>
    </submittedName>
</protein>
<sequence length="235" mass="23956">SDGVISHTGFVSKNGATTAGFLDLYEDSDAGTDKIKLISPALAADLTFTLPDDDGTSGQVLHTDGNGVMSWAVDDGAGAEVWAQVDDAADSTWWIAASGDTALILSSDEGGNITLKAGNEDDNSASTLHIKVDTLDISGDVIADFAGEGLSVTAGVLNAAAGATAYDDIGDPDASGSIAFGAHTATYTSATDGWGGVTIINTVADMTSADWLLTLNYTDDGDVDADFFRCLDNEA</sequence>
<feature type="non-terminal residue" evidence="1">
    <location>
        <position position="235"/>
    </location>
</feature>
<reference evidence="1" key="1">
    <citation type="journal article" date="2014" name="Front. Microbiol.">
        <title>High frequency of phylogenetically diverse reductive dehalogenase-homologous genes in deep subseafloor sedimentary metagenomes.</title>
        <authorList>
            <person name="Kawai M."/>
            <person name="Futagami T."/>
            <person name="Toyoda A."/>
            <person name="Takaki Y."/>
            <person name="Nishi S."/>
            <person name="Hori S."/>
            <person name="Arai W."/>
            <person name="Tsubouchi T."/>
            <person name="Morono Y."/>
            <person name="Uchiyama I."/>
            <person name="Ito T."/>
            <person name="Fujiyama A."/>
            <person name="Inagaki F."/>
            <person name="Takami H."/>
        </authorList>
    </citation>
    <scope>NUCLEOTIDE SEQUENCE</scope>
    <source>
        <strain evidence="1">Expedition CK06-06</strain>
    </source>
</reference>
<proteinExistence type="predicted"/>
<accession>X0YD18</accession>
<comment type="caution">
    <text evidence="1">The sequence shown here is derived from an EMBL/GenBank/DDBJ whole genome shotgun (WGS) entry which is preliminary data.</text>
</comment>
<feature type="non-terminal residue" evidence="1">
    <location>
        <position position="1"/>
    </location>
</feature>
<organism evidence="1">
    <name type="scientific">marine sediment metagenome</name>
    <dbReference type="NCBI Taxonomy" id="412755"/>
    <lineage>
        <taxon>unclassified sequences</taxon>
        <taxon>metagenomes</taxon>
        <taxon>ecological metagenomes</taxon>
    </lineage>
</organism>